<accession>A0A9P4YXF7</accession>
<evidence type="ECO:0000313" key="1">
    <source>
        <dbReference type="EMBL" id="KAF4123463.1"/>
    </source>
</evidence>
<dbReference type="AlphaFoldDB" id="A0A9P4YXF7"/>
<organism evidence="1 2">
    <name type="scientific">Geosmithia morbida</name>
    <dbReference type="NCBI Taxonomy" id="1094350"/>
    <lineage>
        <taxon>Eukaryota</taxon>
        <taxon>Fungi</taxon>
        <taxon>Dikarya</taxon>
        <taxon>Ascomycota</taxon>
        <taxon>Pezizomycotina</taxon>
        <taxon>Sordariomycetes</taxon>
        <taxon>Hypocreomycetidae</taxon>
        <taxon>Hypocreales</taxon>
        <taxon>Bionectriaceae</taxon>
        <taxon>Geosmithia</taxon>
    </lineage>
</organism>
<gene>
    <name evidence="1" type="ORF">GMORB2_6164</name>
</gene>
<protein>
    <submittedName>
        <fullName evidence="1">Uncharacterized protein</fullName>
    </submittedName>
</protein>
<dbReference type="Proteomes" id="UP000749293">
    <property type="component" value="Unassembled WGS sequence"/>
</dbReference>
<keyword evidence="2" id="KW-1185">Reference proteome</keyword>
<dbReference type="GeneID" id="55972389"/>
<name>A0A9P4YXF7_9HYPO</name>
<dbReference type="EMBL" id="JAANYQ010000006">
    <property type="protein sequence ID" value="KAF4123463.1"/>
    <property type="molecule type" value="Genomic_DNA"/>
</dbReference>
<comment type="caution">
    <text evidence="1">The sequence shown here is derived from an EMBL/GenBank/DDBJ whole genome shotgun (WGS) entry which is preliminary data.</text>
</comment>
<evidence type="ECO:0000313" key="2">
    <source>
        <dbReference type="Proteomes" id="UP000749293"/>
    </source>
</evidence>
<dbReference type="RefSeq" id="XP_035322115.1">
    <property type="nucleotide sequence ID" value="XM_035468134.1"/>
</dbReference>
<proteinExistence type="predicted"/>
<reference evidence="1" key="1">
    <citation type="submission" date="2020-03" db="EMBL/GenBank/DDBJ databases">
        <title>Site-based positive gene gene selection in Geosmithia morbida across the United States reveals a broad range of putative effectors and factors for local host and environmental adapation.</title>
        <authorList>
            <person name="Onufrak A."/>
            <person name="Murdoch R.W."/>
            <person name="Gazis R."/>
            <person name="Huff M."/>
            <person name="Staton M."/>
            <person name="Klingeman W."/>
            <person name="Hadziabdic D."/>
        </authorList>
    </citation>
    <scope>NUCLEOTIDE SEQUENCE</scope>
    <source>
        <strain evidence="1">1262</strain>
    </source>
</reference>
<sequence length="34" mass="3689">MAITPPRQLSLLYPTNHPALIVTAYPTLCPPPTT</sequence>